<sequence>MERVKLDFPAEAIIHRHPLTVRVTDMNYGRHLGHDALVSLLHEARIQAFAALDLPEWDMHGYPSVVADLAVQYLNEARWPEALVIETAVPAPQGKALTIYQRIYKSESQQWVATARVNQLLIDLATGRPVDVPERVKQVLAEARSD</sequence>
<dbReference type="AlphaFoldDB" id="A0A511UU80"/>
<comment type="caution">
    <text evidence="3">The sequence shown here is derived from an EMBL/GenBank/DDBJ whole genome shotgun (WGS) entry which is preliminary data.</text>
</comment>
<evidence type="ECO:0000256" key="1">
    <source>
        <dbReference type="ARBA" id="ARBA00005953"/>
    </source>
</evidence>
<name>A0A511UU80_9GAMM</name>
<evidence type="ECO:0000256" key="2">
    <source>
        <dbReference type="ARBA" id="ARBA00022801"/>
    </source>
</evidence>
<proteinExistence type="inferred from homology"/>
<dbReference type="EMBL" id="BJXV01000023">
    <property type="protein sequence ID" value="GEN29511.1"/>
    <property type="molecule type" value="Genomic_DNA"/>
</dbReference>
<reference evidence="3 4" key="1">
    <citation type="submission" date="2019-07" db="EMBL/GenBank/DDBJ databases">
        <title>Whole genome shotgun sequence of Halomonas variabilis NBRC 102410.</title>
        <authorList>
            <person name="Hosoyama A."/>
            <person name="Uohara A."/>
            <person name="Ohji S."/>
            <person name="Ichikawa N."/>
        </authorList>
    </citation>
    <scope>NUCLEOTIDE SEQUENCE [LARGE SCALE GENOMIC DNA]</scope>
    <source>
        <strain evidence="3 4">NBRC 102410</strain>
    </source>
</reference>
<dbReference type="GO" id="GO:0047617">
    <property type="term" value="F:fatty acyl-CoA hydrolase activity"/>
    <property type="evidence" value="ECO:0007669"/>
    <property type="project" value="TreeGrafter"/>
</dbReference>
<keyword evidence="4" id="KW-1185">Reference proteome</keyword>
<organism evidence="3 4">
    <name type="scientific">Halovibrio variabilis</name>
    <dbReference type="NCBI Taxonomy" id="31910"/>
    <lineage>
        <taxon>Bacteria</taxon>
        <taxon>Pseudomonadati</taxon>
        <taxon>Pseudomonadota</taxon>
        <taxon>Gammaproteobacteria</taxon>
        <taxon>Oceanospirillales</taxon>
        <taxon>Halomonadaceae</taxon>
        <taxon>Halovibrio</taxon>
    </lineage>
</organism>
<accession>A0A511UU80</accession>
<dbReference type="PANTHER" id="PTHR31793">
    <property type="entry name" value="4-HYDROXYBENZOYL-COA THIOESTERASE FAMILY MEMBER"/>
    <property type="match status" value="1"/>
</dbReference>
<evidence type="ECO:0000313" key="3">
    <source>
        <dbReference type="EMBL" id="GEN29511.1"/>
    </source>
</evidence>
<keyword evidence="2" id="KW-0378">Hydrolase</keyword>
<dbReference type="Proteomes" id="UP000321303">
    <property type="component" value="Unassembled WGS sequence"/>
</dbReference>
<gene>
    <name evidence="3" type="ORF">HVA01_31570</name>
</gene>
<dbReference type="SUPFAM" id="SSF54637">
    <property type="entry name" value="Thioesterase/thiol ester dehydrase-isomerase"/>
    <property type="match status" value="1"/>
</dbReference>
<evidence type="ECO:0000313" key="4">
    <source>
        <dbReference type="Proteomes" id="UP000321303"/>
    </source>
</evidence>
<dbReference type="Gene3D" id="3.10.129.10">
    <property type="entry name" value="Hotdog Thioesterase"/>
    <property type="match status" value="1"/>
</dbReference>
<dbReference type="Pfam" id="PF13279">
    <property type="entry name" value="4HBT_2"/>
    <property type="match status" value="1"/>
</dbReference>
<dbReference type="InterPro" id="IPR029069">
    <property type="entry name" value="HotDog_dom_sf"/>
</dbReference>
<dbReference type="RefSeq" id="WP_146876418.1">
    <property type="nucleotide sequence ID" value="NZ_BJXV01000023.1"/>
</dbReference>
<dbReference type="PANTHER" id="PTHR31793:SF27">
    <property type="entry name" value="NOVEL THIOESTERASE SUPERFAMILY DOMAIN AND SAPOSIN A-TYPE DOMAIN CONTAINING PROTEIN (0610012H03RIK)"/>
    <property type="match status" value="1"/>
</dbReference>
<dbReference type="CDD" id="cd00586">
    <property type="entry name" value="4HBT"/>
    <property type="match status" value="1"/>
</dbReference>
<protein>
    <submittedName>
        <fullName evidence="3">Thioesterase</fullName>
    </submittedName>
</protein>
<dbReference type="InterPro" id="IPR050563">
    <property type="entry name" value="4-hydroxybenzoyl-CoA_TE"/>
</dbReference>
<comment type="similarity">
    <text evidence="1">Belongs to the 4-hydroxybenzoyl-CoA thioesterase family.</text>
</comment>
<dbReference type="OrthoDB" id="333038at2"/>